<organism evidence="2 3">
    <name type="scientific">Halobellus rubicundus</name>
    <dbReference type="NCBI Taxonomy" id="2996466"/>
    <lineage>
        <taxon>Archaea</taxon>
        <taxon>Methanobacteriati</taxon>
        <taxon>Methanobacteriota</taxon>
        <taxon>Stenosarchaea group</taxon>
        <taxon>Halobacteria</taxon>
        <taxon>Halobacteriales</taxon>
        <taxon>Haloferacaceae</taxon>
        <taxon>Halobellus</taxon>
    </lineage>
</organism>
<gene>
    <name evidence="2" type="ORF">OS889_16715</name>
</gene>
<feature type="region of interest" description="Disordered" evidence="1">
    <location>
        <begin position="106"/>
        <end position="153"/>
    </location>
</feature>
<dbReference type="AlphaFoldDB" id="A0ABD5MKT2"/>
<feature type="compositionally biased region" description="Basic and acidic residues" evidence="1">
    <location>
        <begin position="17"/>
        <end position="27"/>
    </location>
</feature>
<dbReference type="Proteomes" id="UP001570511">
    <property type="component" value="Unassembled WGS sequence"/>
</dbReference>
<feature type="region of interest" description="Disordered" evidence="1">
    <location>
        <begin position="1"/>
        <end position="27"/>
    </location>
</feature>
<dbReference type="EMBL" id="JBGNYA010000002">
    <property type="protein sequence ID" value="MFA1612626.1"/>
    <property type="molecule type" value="Genomic_DNA"/>
</dbReference>
<comment type="caution">
    <text evidence="2">The sequence shown here is derived from an EMBL/GenBank/DDBJ whole genome shotgun (WGS) entry which is preliminary data.</text>
</comment>
<protein>
    <submittedName>
        <fullName evidence="2">Uncharacterized protein</fullName>
    </submittedName>
</protein>
<evidence type="ECO:0000313" key="2">
    <source>
        <dbReference type="EMBL" id="MFA1612626.1"/>
    </source>
</evidence>
<accession>A0ABD5MKT2</accession>
<sequence length="153" mass="15770">MGTATRNRSGASNAGYEDAKRELADAAGDKDAARASEIYFKVILAAQPNGAAKVPAYLAVRYGSEFVIKSHQNGVESATRDVGASVAKEVVAAGASEAVVEQASKEAASRGLADGSQGTDRAFSGSAERAMESAMGDIMTEGADALERHRDSE</sequence>
<evidence type="ECO:0000256" key="1">
    <source>
        <dbReference type="SAM" id="MobiDB-lite"/>
    </source>
</evidence>
<dbReference type="RefSeq" id="WP_135665791.1">
    <property type="nucleotide sequence ID" value="NZ_JBGNYA010000002.1"/>
</dbReference>
<proteinExistence type="predicted"/>
<feature type="compositionally biased region" description="Polar residues" evidence="1">
    <location>
        <begin position="1"/>
        <end position="12"/>
    </location>
</feature>
<keyword evidence="3" id="KW-1185">Reference proteome</keyword>
<evidence type="ECO:0000313" key="3">
    <source>
        <dbReference type="Proteomes" id="UP001570511"/>
    </source>
</evidence>
<name>A0ABD5MKT2_9EURY</name>
<reference evidence="2 3" key="1">
    <citation type="submission" date="2024-08" db="EMBL/GenBank/DDBJ databases">
        <title>Halobellus sp. MBLA0158 whole genome sequence.</title>
        <authorList>
            <person name="Hwang C.Y."/>
            <person name="Cho E.-S."/>
            <person name="Seo M.-J."/>
        </authorList>
    </citation>
    <scope>NUCLEOTIDE SEQUENCE [LARGE SCALE GENOMIC DNA]</scope>
    <source>
        <strain evidence="2 3">MBLA0158</strain>
    </source>
</reference>